<reference evidence="2 3" key="1">
    <citation type="submission" date="2017-02" db="EMBL/GenBank/DDBJ databases">
        <authorList>
            <person name="Peterson S.W."/>
        </authorList>
    </citation>
    <scope>NUCLEOTIDE SEQUENCE [LARGE SCALE GENOMIC DNA]</scope>
    <source>
        <strain evidence="2 3">LMG 22410</strain>
    </source>
</reference>
<sequence length="110" mass="12087">MNEPNLDMDQLIELSGKIGAILATPDDLSPAEQQERLRALNLPSQADLEELQVAYEQKWQDAQADLESRLSALRSRTDAIVKDIEDDDEEDEGSDGEDTAPPSSPAYGTD</sequence>
<proteinExistence type="predicted"/>
<protein>
    <submittedName>
        <fullName evidence="2">Uncharacterized protein</fullName>
    </submittedName>
</protein>
<dbReference type="GeneID" id="303171660"/>
<dbReference type="AlphaFoldDB" id="A0A1R4ER58"/>
<evidence type="ECO:0000256" key="1">
    <source>
        <dbReference type="SAM" id="MobiDB-lite"/>
    </source>
</evidence>
<dbReference type="RefSeq" id="WP_086989961.1">
    <property type="nucleotide sequence ID" value="NZ_FUHU01000003.1"/>
</dbReference>
<name>A0A1R4ER58_9MICO</name>
<evidence type="ECO:0000313" key="3">
    <source>
        <dbReference type="Proteomes" id="UP000195787"/>
    </source>
</evidence>
<evidence type="ECO:0000313" key="2">
    <source>
        <dbReference type="EMBL" id="SJM46177.1"/>
    </source>
</evidence>
<accession>A0A1R4ER58</accession>
<feature type="compositionally biased region" description="Acidic residues" evidence="1">
    <location>
        <begin position="84"/>
        <end position="98"/>
    </location>
</feature>
<gene>
    <name evidence="2" type="ORF">CZ674_00345</name>
</gene>
<dbReference type="EMBL" id="FUHU01000003">
    <property type="protein sequence ID" value="SJM46177.1"/>
    <property type="molecule type" value="Genomic_DNA"/>
</dbReference>
<organism evidence="2 3">
    <name type="scientific">Agrococcus casei LMG 22410</name>
    <dbReference type="NCBI Taxonomy" id="1255656"/>
    <lineage>
        <taxon>Bacteria</taxon>
        <taxon>Bacillati</taxon>
        <taxon>Actinomycetota</taxon>
        <taxon>Actinomycetes</taxon>
        <taxon>Micrococcales</taxon>
        <taxon>Microbacteriaceae</taxon>
        <taxon>Agrococcus</taxon>
    </lineage>
</organism>
<dbReference type="Proteomes" id="UP000195787">
    <property type="component" value="Unassembled WGS sequence"/>
</dbReference>
<feature type="region of interest" description="Disordered" evidence="1">
    <location>
        <begin position="75"/>
        <end position="110"/>
    </location>
</feature>
<keyword evidence="3" id="KW-1185">Reference proteome</keyword>